<sequence length="105" mass="11180">MAVEEGRGESSAYSTAIASTSGGKAWVTSQVHWPSQDIRISNDPMLPLAIVPVQEKLDTFNPIFGDIGLPIPVVNIDGIKYFSPFVDLACSSHNGGEGAYVDDLV</sequence>
<protein>
    <submittedName>
        <fullName evidence="1">Uncharacterized protein</fullName>
    </submittedName>
</protein>
<name>A0A8T3C2W6_DENNO</name>
<evidence type="ECO:0000313" key="1">
    <source>
        <dbReference type="EMBL" id="KAI0525083.1"/>
    </source>
</evidence>
<proteinExistence type="predicted"/>
<dbReference type="EMBL" id="JAGYWB010000004">
    <property type="protein sequence ID" value="KAI0525083.1"/>
    <property type="molecule type" value="Genomic_DNA"/>
</dbReference>
<gene>
    <name evidence="1" type="ORF">KFK09_004473</name>
</gene>
<keyword evidence="2" id="KW-1185">Reference proteome</keyword>
<accession>A0A8T3C2W6</accession>
<reference evidence="1" key="1">
    <citation type="journal article" date="2022" name="Front. Genet.">
        <title>Chromosome-Scale Assembly of the Dendrobium nobile Genome Provides Insights Into the Molecular Mechanism of the Biosynthesis of the Medicinal Active Ingredient of Dendrobium.</title>
        <authorList>
            <person name="Xu Q."/>
            <person name="Niu S.-C."/>
            <person name="Li K.-L."/>
            <person name="Zheng P.-J."/>
            <person name="Zhang X.-J."/>
            <person name="Jia Y."/>
            <person name="Liu Y."/>
            <person name="Niu Y.-X."/>
            <person name="Yu L.-H."/>
            <person name="Chen D.-F."/>
            <person name="Zhang G.-Q."/>
        </authorList>
    </citation>
    <scope>NUCLEOTIDE SEQUENCE</scope>
    <source>
        <tissue evidence="1">Leaf</tissue>
    </source>
</reference>
<organism evidence="1 2">
    <name type="scientific">Dendrobium nobile</name>
    <name type="common">Orchid</name>
    <dbReference type="NCBI Taxonomy" id="94219"/>
    <lineage>
        <taxon>Eukaryota</taxon>
        <taxon>Viridiplantae</taxon>
        <taxon>Streptophyta</taxon>
        <taxon>Embryophyta</taxon>
        <taxon>Tracheophyta</taxon>
        <taxon>Spermatophyta</taxon>
        <taxon>Magnoliopsida</taxon>
        <taxon>Liliopsida</taxon>
        <taxon>Asparagales</taxon>
        <taxon>Orchidaceae</taxon>
        <taxon>Epidendroideae</taxon>
        <taxon>Malaxideae</taxon>
        <taxon>Dendrobiinae</taxon>
        <taxon>Dendrobium</taxon>
    </lineage>
</organism>
<evidence type="ECO:0000313" key="2">
    <source>
        <dbReference type="Proteomes" id="UP000829196"/>
    </source>
</evidence>
<comment type="caution">
    <text evidence="1">The sequence shown here is derived from an EMBL/GenBank/DDBJ whole genome shotgun (WGS) entry which is preliminary data.</text>
</comment>
<dbReference type="Proteomes" id="UP000829196">
    <property type="component" value="Unassembled WGS sequence"/>
</dbReference>
<dbReference type="AlphaFoldDB" id="A0A8T3C2W6"/>